<evidence type="ECO:0000313" key="1">
    <source>
        <dbReference type="EMBL" id="SER38220.1"/>
    </source>
</evidence>
<protein>
    <submittedName>
        <fullName evidence="1">Uncharacterized protein</fullName>
    </submittedName>
</protein>
<accession>A0ABY1BQI6</accession>
<keyword evidence="2" id="KW-1185">Reference proteome</keyword>
<organism evidence="1 2">
    <name type="scientific">Pseudomonas cuatrocienegasensis</name>
    <dbReference type="NCBI Taxonomy" id="543360"/>
    <lineage>
        <taxon>Bacteria</taxon>
        <taxon>Pseudomonadati</taxon>
        <taxon>Pseudomonadota</taxon>
        <taxon>Gammaproteobacteria</taxon>
        <taxon>Pseudomonadales</taxon>
        <taxon>Pseudomonadaceae</taxon>
        <taxon>Pseudomonas</taxon>
    </lineage>
</organism>
<name>A0ABY1BQI6_9PSED</name>
<reference evidence="1 2" key="1">
    <citation type="submission" date="2016-10" db="EMBL/GenBank/DDBJ databases">
        <authorList>
            <person name="Varghese N."/>
            <person name="Submissions S."/>
        </authorList>
    </citation>
    <scope>NUCLEOTIDE SEQUENCE [LARGE SCALE GENOMIC DNA]</scope>
    <source>
        <strain evidence="1 2">CIP 109853</strain>
    </source>
</reference>
<dbReference type="Proteomes" id="UP000198512">
    <property type="component" value="Unassembled WGS sequence"/>
</dbReference>
<gene>
    <name evidence="1" type="ORF">SAMN05216600_12611</name>
</gene>
<sequence>MKRQHLYALLLGNGLFTAAALTVLVGGAVATPAINATPSSSLSLSAPVQQQWSPAPMGHVLPVARTVSSESSQRPGLPTWVF</sequence>
<evidence type="ECO:0000313" key="2">
    <source>
        <dbReference type="Proteomes" id="UP000198512"/>
    </source>
</evidence>
<comment type="caution">
    <text evidence="1">The sequence shown here is derived from an EMBL/GenBank/DDBJ whole genome shotgun (WGS) entry which is preliminary data.</text>
</comment>
<proteinExistence type="predicted"/>
<dbReference type="EMBL" id="FOFP01000026">
    <property type="protein sequence ID" value="SER38220.1"/>
    <property type="molecule type" value="Genomic_DNA"/>
</dbReference>